<feature type="transmembrane region" description="Helical" evidence="2">
    <location>
        <begin position="44"/>
        <end position="63"/>
    </location>
</feature>
<accession>A0AAV4FGH7</accession>
<keyword evidence="2" id="KW-0812">Transmembrane</keyword>
<feature type="transmembrane region" description="Helical" evidence="2">
    <location>
        <begin position="18"/>
        <end position="38"/>
    </location>
</feature>
<organism evidence="3 4">
    <name type="scientific">Elysia marginata</name>
    <dbReference type="NCBI Taxonomy" id="1093978"/>
    <lineage>
        <taxon>Eukaryota</taxon>
        <taxon>Metazoa</taxon>
        <taxon>Spiralia</taxon>
        <taxon>Lophotrochozoa</taxon>
        <taxon>Mollusca</taxon>
        <taxon>Gastropoda</taxon>
        <taxon>Heterobranchia</taxon>
        <taxon>Euthyneura</taxon>
        <taxon>Panpulmonata</taxon>
        <taxon>Sacoglossa</taxon>
        <taxon>Placobranchoidea</taxon>
        <taxon>Plakobranchidae</taxon>
        <taxon>Elysia</taxon>
    </lineage>
</organism>
<dbReference type="Proteomes" id="UP000762676">
    <property type="component" value="Unassembled WGS sequence"/>
</dbReference>
<keyword evidence="2" id="KW-0472">Membrane</keyword>
<keyword evidence="2" id="KW-1133">Transmembrane helix</keyword>
<keyword evidence="4" id="KW-1185">Reference proteome</keyword>
<proteinExistence type="predicted"/>
<evidence type="ECO:0000313" key="3">
    <source>
        <dbReference type="EMBL" id="GFR71970.1"/>
    </source>
</evidence>
<evidence type="ECO:0000256" key="2">
    <source>
        <dbReference type="SAM" id="Phobius"/>
    </source>
</evidence>
<dbReference type="EMBL" id="BMAT01011395">
    <property type="protein sequence ID" value="GFR71970.1"/>
    <property type="molecule type" value="Genomic_DNA"/>
</dbReference>
<gene>
    <name evidence="3" type="ORF">ElyMa_005693300</name>
</gene>
<sequence length="90" mass="10318">MEFSSLSHRAPTRSSHHYIFLTGLLDGILITIYFSQGSYTEWRVVWYLLTGFLVLISAAFLVLGQAKLQPWASTQSHETEKQQKDKLLES</sequence>
<evidence type="ECO:0000256" key="1">
    <source>
        <dbReference type="SAM" id="MobiDB-lite"/>
    </source>
</evidence>
<dbReference type="AlphaFoldDB" id="A0AAV4FGH7"/>
<reference evidence="3 4" key="1">
    <citation type="journal article" date="2021" name="Elife">
        <title>Chloroplast acquisition without the gene transfer in kleptoplastic sea slugs, Plakobranchus ocellatus.</title>
        <authorList>
            <person name="Maeda T."/>
            <person name="Takahashi S."/>
            <person name="Yoshida T."/>
            <person name="Shimamura S."/>
            <person name="Takaki Y."/>
            <person name="Nagai Y."/>
            <person name="Toyoda A."/>
            <person name="Suzuki Y."/>
            <person name="Arimoto A."/>
            <person name="Ishii H."/>
            <person name="Satoh N."/>
            <person name="Nishiyama T."/>
            <person name="Hasebe M."/>
            <person name="Maruyama T."/>
            <person name="Minagawa J."/>
            <person name="Obokata J."/>
            <person name="Shigenobu S."/>
        </authorList>
    </citation>
    <scope>NUCLEOTIDE SEQUENCE [LARGE SCALE GENOMIC DNA]</scope>
</reference>
<name>A0AAV4FGH7_9GAST</name>
<comment type="caution">
    <text evidence="3">The sequence shown here is derived from an EMBL/GenBank/DDBJ whole genome shotgun (WGS) entry which is preliminary data.</text>
</comment>
<feature type="region of interest" description="Disordered" evidence="1">
    <location>
        <begin position="70"/>
        <end position="90"/>
    </location>
</feature>
<feature type="compositionally biased region" description="Basic and acidic residues" evidence="1">
    <location>
        <begin position="77"/>
        <end position="90"/>
    </location>
</feature>
<protein>
    <submittedName>
        <fullName evidence="3">Uncharacterized protein</fullName>
    </submittedName>
</protein>
<evidence type="ECO:0000313" key="4">
    <source>
        <dbReference type="Proteomes" id="UP000762676"/>
    </source>
</evidence>